<dbReference type="GO" id="GO:0006082">
    <property type="term" value="P:organic acid metabolic process"/>
    <property type="evidence" value="ECO:0007669"/>
    <property type="project" value="TreeGrafter"/>
</dbReference>
<reference evidence="11" key="1">
    <citation type="submission" date="2023-07" db="EMBL/GenBank/DDBJ databases">
        <title>Chromosome-level Genome Assembly of Striped Snakehead (Channa striata).</title>
        <authorList>
            <person name="Liu H."/>
        </authorList>
    </citation>
    <scope>NUCLEOTIDE SEQUENCE</scope>
    <source>
        <strain evidence="11">Gz</strain>
        <tissue evidence="11">Muscle</tissue>
    </source>
</reference>
<keyword evidence="12" id="KW-1185">Reference proteome</keyword>
<keyword evidence="8 10" id="KW-0472">Membrane</keyword>
<comment type="similarity">
    <text evidence="3">Belongs to the cytochrome P450 family.</text>
</comment>
<accession>A0AA88MDM6</accession>
<dbReference type="GO" id="GO:0006805">
    <property type="term" value="P:xenobiotic metabolic process"/>
    <property type="evidence" value="ECO:0007669"/>
    <property type="project" value="TreeGrafter"/>
</dbReference>
<evidence type="ECO:0000256" key="4">
    <source>
        <dbReference type="ARBA" id="ARBA00022723"/>
    </source>
</evidence>
<dbReference type="InterPro" id="IPR008069">
    <property type="entry name" value="Cyt_P450_E_grp-I_CYP2D-like"/>
</dbReference>
<protein>
    <submittedName>
        <fullName evidence="11">Uncharacterized protein</fullName>
    </submittedName>
</protein>
<gene>
    <name evidence="11" type="ORF">Q5P01_016254</name>
</gene>
<proteinExistence type="inferred from homology"/>
<evidence type="ECO:0000256" key="6">
    <source>
        <dbReference type="ARBA" id="ARBA00023004"/>
    </source>
</evidence>
<evidence type="ECO:0000256" key="2">
    <source>
        <dbReference type="ARBA" id="ARBA00004370"/>
    </source>
</evidence>
<comment type="subcellular location">
    <subcellularLocation>
        <location evidence="2">Membrane</location>
    </subcellularLocation>
</comment>
<dbReference type="PRINTS" id="PR00385">
    <property type="entry name" value="P450"/>
</dbReference>
<evidence type="ECO:0000313" key="11">
    <source>
        <dbReference type="EMBL" id="KAK2835770.1"/>
    </source>
</evidence>
<sequence>METIYSIIGFEWIDATSVLIFVCVFLLLADVLKNRVPANFPPGPWALPLIGDLHRISPARLHLQLAEFAEEYGNIFSLRLFGGRIVVINGYKLVREALVQRGEDYTDRPFIPVFEKLFENKGLVMSNGYPWKRQRRFALQTLRNFGLGKKTLESSIQHECHYLTEAIAVHQGKPFNCQLLINNAVSNIICCLVFGERFEYNDKQYKSILQNLSEIVYLQGSLWIQICNALPWLMKWLPGPHKRIVELVQEIKDFIKIKIKEHRENLDPSSPRDYIDSFLIEMGEVRGQDSGFDLNNLCFCTLDLFGAGTETTTTTLHWGLLYMIHHPHIQERVQAEIDAVVGSSRQPSVTDRENMPYTDAVIHEIQRMGNILPLGVIRMTNKDTVLDKYTIPKGTMIMPTLNSVLHDESMWETPHSFNPQHFLDQDGKFRQREAFLPFSAACVSREQLARMELFLFFTSLLQRFSFPAPPGEQPSLEFKLGGTRCPKPYRLCAVPR</sequence>
<evidence type="ECO:0000313" key="12">
    <source>
        <dbReference type="Proteomes" id="UP001187415"/>
    </source>
</evidence>
<dbReference type="InterPro" id="IPR001128">
    <property type="entry name" value="Cyt_P450"/>
</dbReference>
<dbReference type="Pfam" id="PF00067">
    <property type="entry name" value="p450"/>
    <property type="match status" value="1"/>
</dbReference>
<dbReference type="AlphaFoldDB" id="A0AA88MDM6"/>
<dbReference type="InterPro" id="IPR036396">
    <property type="entry name" value="Cyt_P450_sf"/>
</dbReference>
<dbReference type="GO" id="GO:0016020">
    <property type="term" value="C:membrane"/>
    <property type="evidence" value="ECO:0007669"/>
    <property type="project" value="UniProtKB-SubCell"/>
</dbReference>
<keyword evidence="4 9" id="KW-0479">Metal-binding</keyword>
<keyword evidence="9" id="KW-0349">Heme</keyword>
<keyword evidence="6 9" id="KW-0408">Iron</keyword>
<dbReference type="EMBL" id="JAUPFM010000012">
    <property type="protein sequence ID" value="KAK2835770.1"/>
    <property type="molecule type" value="Genomic_DNA"/>
</dbReference>
<dbReference type="PRINTS" id="PR01686">
    <property type="entry name" value="EP450ICYP2D"/>
</dbReference>
<feature type="transmembrane region" description="Helical" evidence="10">
    <location>
        <begin position="12"/>
        <end position="32"/>
    </location>
</feature>
<evidence type="ECO:0000256" key="9">
    <source>
        <dbReference type="PIRSR" id="PIRSR602401-1"/>
    </source>
</evidence>
<evidence type="ECO:0000256" key="5">
    <source>
        <dbReference type="ARBA" id="ARBA00023002"/>
    </source>
</evidence>
<name>A0AA88MDM6_CHASR</name>
<keyword evidence="10" id="KW-0812">Transmembrane</keyword>
<dbReference type="SUPFAM" id="SSF48264">
    <property type="entry name" value="Cytochrome P450"/>
    <property type="match status" value="1"/>
</dbReference>
<dbReference type="Gene3D" id="1.10.630.10">
    <property type="entry name" value="Cytochrome P450"/>
    <property type="match status" value="1"/>
</dbReference>
<dbReference type="GO" id="GO:0020037">
    <property type="term" value="F:heme binding"/>
    <property type="evidence" value="ECO:0007669"/>
    <property type="project" value="InterPro"/>
</dbReference>
<keyword evidence="5" id="KW-0560">Oxidoreductase</keyword>
<feature type="binding site" description="axial binding residue" evidence="9">
    <location>
        <position position="442"/>
    </location>
    <ligand>
        <name>heme</name>
        <dbReference type="ChEBI" id="CHEBI:30413"/>
    </ligand>
    <ligandPart>
        <name>Fe</name>
        <dbReference type="ChEBI" id="CHEBI:18248"/>
    </ligandPart>
</feature>
<dbReference type="InterPro" id="IPR050182">
    <property type="entry name" value="Cytochrome_P450_fam2"/>
</dbReference>
<dbReference type="GO" id="GO:0005506">
    <property type="term" value="F:iron ion binding"/>
    <property type="evidence" value="ECO:0007669"/>
    <property type="project" value="InterPro"/>
</dbReference>
<comment type="caution">
    <text evidence="11">The sequence shown here is derived from an EMBL/GenBank/DDBJ whole genome shotgun (WGS) entry which is preliminary data.</text>
</comment>
<evidence type="ECO:0000256" key="8">
    <source>
        <dbReference type="ARBA" id="ARBA00023136"/>
    </source>
</evidence>
<dbReference type="PANTHER" id="PTHR24300">
    <property type="entry name" value="CYTOCHROME P450 508A4-RELATED"/>
    <property type="match status" value="1"/>
</dbReference>
<keyword evidence="10" id="KW-1133">Transmembrane helix</keyword>
<dbReference type="PRINTS" id="PR00463">
    <property type="entry name" value="EP450I"/>
</dbReference>
<dbReference type="Proteomes" id="UP001187415">
    <property type="component" value="Unassembled WGS sequence"/>
</dbReference>
<evidence type="ECO:0000256" key="10">
    <source>
        <dbReference type="SAM" id="Phobius"/>
    </source>
</evidence>
<evidence type="ECO:0000256" key="1">
    <source>
        <dbReference type="ARBA" id="ARBA00001971"/>
    </source>
</evidence>
<keyword evidence="7" id="KW-0503">Monooxygenase</keyword>
<evidence type="ECO:0000256" key="7">
    <source>
        <dbReference type="ARBA" id="ARBA00023033"/>
    </source>
</evidence>
<comment type="cofactor">
    <cofactor evidence="1 9">
        <name>heme</name>
        <dbReference type="ChEBI" id="CHEBI:30413"/>
    </cofactor>
</comment>
<dbReference type="FunFam" id="1.10.630.10:FF:000004">
    <property type="entry name" value="cytochrome P450 2D15 isoform X1"/>
    <property type="match status" value="1"/>
</dbReference>
<organism evidence="11 12">
    <name type="scientific">Channa striata</name>
    <name type="common">Snakehead murrel</name>
    <name type="synonym">Ophicephalus striatus</name>
    <dbReference type="NCBI Taxonomy" id="64152"/>
    <lineage>
        <taxon>Eukaryota</taxon>
        <taxon>Metazoa</taxon>
        <taxon>Chordata</taxon>
        <taxon>Craniata</taxon>
        <taxon>Vertebrata</taxon>
        <taxon>Euteleostomi</taxon>
        <taxon>Actinopterygii</taxon>
        <taxon>Neopterygii</taxon>
        <taxon>Teleostei</taxon>
        <taxon>Neoteleostei</taxon>
        <taxon>Acanthomorphata</taxon>
        <taxon>Anabantaria</taxon>
        <taxon>Anabantiformes</taxon>
        <taxon>Channoidei</taxon>
        <taxon>Channidae</taxon>
        <taxon>Channa</taxon>
    </lineage>
</organism>
<dbReference type="GO" id="GO:0016712">
    <property type="term" value="F:oxidoreductase activity, acting on paired donors, with incorporation or reduction of molecular oxygen, reduced flavin or flavoprotein as one donor, and incorporation of one atom of oxygen"/>
    <property type="evidence" value="ECO:0007669"/>
    <property type="project" value="InterPro"/>
</dbReference>
<evidence type="ECO:0000256" key="3">
    <source>
        <dbReference type="ARBA" id="ARBA00010617"/>
    </source>
</evidence>
<dbReference type="PANTHER" id="PTHR24300:SF301">
    <property type="entry name" value="CYP2J25 PROTEIN-RELATED"/>
    <property type="match status" value="1"/>
</dbReference>
<dbReference type="GO" id="GO:0005737">
    <property type="term" value="C:cytoplasm"/>
    <property type="evidence" value="ECO:0007669"/>
    <property type="project" value="TreeGrafter"/>
</dbReference>
<dbReference type="InterPro" id="IPR002401">
    <property type="entry name" value="Cyt_P450_E_grp-I"/>
</dbReference>